<evidence type="ECO:0000313" key="15">
    <source>
        <dbReference type="EMBL" id="AZP36295.1"/>
    </source>
</evidence>
<comment type="catalytic activity">
    <reaction evidence="5 6 8">
        <text>RNA(n) + a ribonucleoside 5'-triphosphate = RNA(n+1) + diphosphate</text>
        <dbReference type="Rhea" id="RHEA:21248"/>
        <dbReference type="Rhea" id="RHEA-COMP:14527"/>
        <dbReference type="Rhea" id="RHEA-COMP:17342"/>
        <dbReference type="ChEBI" id="CHEBI:33019"/>
        <dbReference type="ChEBI" id="CHEBI:61557"/>
        <dbReference type="ChEBI" id="CHEBI:140395"/>
        <dbReference type="EC" id="2.7.7.6"/>
    </reaction>
</comment>
<comment type="function">
    <text evidence="6 8">DNA-dependent RNA polymerase catalyzes the transcription of DNA into RNA using the four ribonucleoside triphosphates as substrates.</text>
</comment>
<dbReference type="InterPro" id="IPR037033">
    <property type="entry name" value="DNA-dir_RNAP_su2_hyb_sf"/>
</dbReference>
<feature type="domain" description="RNA polymerase Rpb2" evidence="11">
    <location>
        <begin position="259"/>
        <end position="451"/>
    </location>
</feature>
<evidence type="ECO:0000259" key="12">
    <source>
        <dbReference type="Pfam" id="PF04563"/>
    </source>
</evidence>
<evidence type="ECO:0000256" key="3">
    <source>
        <dbReference type="ARBA" id="ARBA00022695"/>
    </source>
</evidence>
<proteinExistence type="inferred from homology"/>
<dbReference type="KEGG" id="aade:C3B56_00189"/>
<dbReference type="Pfam" id="PF04560">
    <property type="entry name" value="RNA_pol_Rpb2_7"/>
    <property type="match status" value="1"/>
</dbReference>
<dbReference type="InterPro" id="IPR037034">
    <property type="entry name" value="RNA_pol_Rpb2_2_sf"/>
</dbReference>
<dbReference type="Pfam" id="PF00562">
    <property type="entry name" value="RNA_pol_Rpb2_6"/>
    <property type="match status" value="1"/>
</dbReference>
<evidence type="ECO:0000313" key="16">
    <source>
        <dbReference type="Proteomes" id="UP000274458"/>
    </source>
</evidence>
<keyword evidence="3 6" id="KW-0548">Nucleotidyltransferase</keyword>
<organism evidence="15 16">
    <name type="scientific">Candidatus Annandia adelgestsuga</name>
    <dbReference type="NCBI Taxonomy" id="1302411"/>
    <lineage>
        <taxon>Bacteria</taxon>
        <taxon>Pseudomonadati</taxon>
        <taxon>Pseudomonadota</taxon>
        <taxon>Gammaproteobacteria</taxon>
        <taxon>Enterobacterales</taxon>
        <taxon>Enterobacteriaceae</taxon>
        <taxon>Candidatus Annandia</taxon>
    </lineage>
</organism>
<dbReference type="CDD" id="cd00653">
    <property type="entry name" value="RNA_pol_B_RPB2"/>
    <property type="match status" value="1"/>
</dbReference>
<evidence type="ECO:0000256" key="7">
    <source>
        <dbReference type="RuleBase" id="RU000434"/>
    </source>
</evidence>
<keyword evidence="16" id="KW-1185">Reference proteome</keyword>
<dbReference type="EMBL" id="CP026513">
    <property type="protein sequence ID" value="AZP36295.1"/>
    <property type="molecule type" value="Genomic_DNA"/>
</dbReference>
<dbReference type="PANTHER" id="PTHR20856">
    <property type="entry name" value="DNA-DIRECTED RNA POLYMERASE I SUBUNIT 2"/>
    <property type="match status" value="1"/>
</dbReference>
<comment type="similarity">
    <text evidence="6 7">Belongs to the RNA polymerase beta chain family.</text>
</comment>
<dbReference type="GO" id="GO:0032549">
    <property type="term" value="F:ribonucleoside binding"/>
    <property type="evidence" value="ECO:0007669"/>
    <property type="project" value="InterPro"/>
</dbReference>
<evidence type="ECO:0000259" key="14">
    <source>
        <dbReference type="Pfam" id="PF10385"/>
    </source>
</evidence>
<dbReference type="Gene3D" id="3.90.1100.10">
    <property type="match status" value="2"/>
</dbReference>
<evidence type="ECO:0000256" key="4">
    <source>
        <dbReference type="ARBA" id="ARBA00023163"/>
    </source>
</evidence>
<accession>A0A3S9J7H8</accession>
<dbReference type="InterPro" id="IPR014724">
    <property type="entry name" value="RNA_pol_RPB2_OB-fold"/>
</dbReference>
<dbReference type="Pfam" id="PF04565">
    <property type="entry name" value="RNA_pol_Rpb2_3"/>
    <property type="match status" value="1"/>
</dbReference>
<dbReference type="InterPro" id="IPR007644">
    <property type="entry name" value="RNA_pol_bsu_protrusion"/>
</dbReference>
<dbReference type="InterPro" id="IPR007645">
    <property type="entry name" value="RNA_pol_Rpb2_3"/>
</dbReference>
<name>A0A3S9J7H8_9ENTR</name>
<dbReference type="Gene3D" id="2.40.50.150">
    <property type="match status" value="1"/>
</dbReference>
<evidence type="ECO:0000259" key="11">
    <source>
        <dbReference type="Pfam" id="PF04561"/>
    </source>
</evidence>
<dbReference type="InterPro" id="IPR019462">
    <property type="entry name" value="DNA-dir_RNA_pol_bsu_external_1"/>
</dbReference>
<dbReference type="Gene3D" id="2.30.150.10">
    <property type="entry name" value="DNA-directed RNA polymerase, beta subunit, external 1 domain"/>
    <property type="match status" value="1"/>
</dbReference>
<keyword evidence="2 6" id="KW-0808">Transferase</keyword>
<dbReference type="GO" id="GO:0006351">
    <property type="term" value="P:DNA-templated transcription"/>
    <property type="evidence" value="ECO:0007669"/>
    <property type="project" value="UniProtKB-UniRule"/>
</dbReference>
<dbReference type="InterPro" id="IPR007121">
    <property type="entry name" value="RNA_pol_bsu_CS"/>
</dbReference>
<reference evidence="15 16" key="1">
    <citation type="journal article" date="2018" name="Genome Biol. Evol.">
        <title>Partnering With a Pest: Genomes of Hemlock Woolly Adelgid Symbionts Reveal Atypical Nutritional Provisioning Patterns in Dual-Obligate Bacteria.</title>
        <authorList>
            <person name="Weglarz K.M."/>
            <person name="Havill N.P."/>
            <person name="Burke G.R."/>
            <person name="von Dohlen C.D."/>
        </authorList>
    </citation>
    <scope>NUCLEOTIDE SEQUENCE [LARGE SCALE GENOMIC DNA]</scope>
    <source>
        <strain evidence="15">ENA</strain>
    </source>
</reference>
<dbReference type="Gene3D" id="3.90.1800.10">
    <property type="entry name" value="RNA polymerase alpha subunit dimerisation domain"/>
    <property type="match status" value="1"/>
</dbReference>
<feature type="domain" description="RNA polymerase Rpb2" evidence="10">
    <location>
        <begin position="1261"/>
        <end position="1335"/>
    </location>
</feature>
<dbReference type="Pfam" id="PF04561">
    <property type="entry name" value="RNA_pol_Rpb2_2"/>
    <property type="match status" value="2"/>
</dbReference>
<dbReference type="InterPro" id="IPR007120">
    <property type="entry name" value="DNA-dir_RNAP_su2_dom"/>
</dbReference>
<dbReference type="Gene3D" id="2.40.270.10">
    <property type="entry name" value="DNA-directed RNA polymerase, subunit 2, domain 6"/>
    <property type="match status" value="1"/>
</dbReference>
<dbReference type="OrthoDB" id="9803954at2"/>
<dbReference type="GO" id="GO:0003677">
    <property type="term" value="F:DNA binding"/>
    <property type="evidence" value="ECO:0007669"/>
    <property type="project" value="UniProtKB-UniRule"/>
</dbReference>
<evidence type="ECO:0000256" key="6">
    <source>
        <dbReference type="HAMAP-Rule" id="MF_01321"/>
    </source>
</evidence>
<dbReference type="Gene3D" id="3.90.1110.10">
    <property type="entry name" value="RNA polymerase Rpb2, domain 2"/>
    <property type="match status" value="1"/>
</dbReference>
<evidence type="ECO:0000256" key="1">
    <source>
        <dbReference type="ARBA" id="ARBA00022478"/>
    </source>
</evidence>
<dbReference type="InterPro" id="IPR010243">
    <property type="entry name" value="RNA_pol_bsu_bac"/>
</dbReference>
<feature type="domain" description="RNA polymerase Rpb2" evidence="11">
    <location>
        <begin position="151"/>
        <end position="222"/>
    </location>
</feature>
<dbReference type="InterPro" id="IPR007641">
    <property type="entry name" value="RNA_pol_Rpb2_7"/>
</dbReference>
<comment type="subunit">
    <text evidence="6 8">The RNAP catalytic core consists of 2 alpha, 1 beta, 1 beta' and 1 omega subunit. When a sigma factor is associated with the core the holoenzyme is formed, which can initiate transcription.</text>
</comment>
<sequence length="1336" mass="153853">MYHYKKYRQIIRKSFNKNAQLLPIPFLLSIQINSFKRFFKKDPKHKRGLEAEFRYIFPIINIKRNIELRYVKYKINEPIESYQECKIKGKTYSSPLYITLKLIKYEDLSVSKKIKKIIEQEIFIGEIPLMTKNATFIINGTERVLISQLHRSPGIIFDHDKGKVHSSGKILYRSRIIPQYGSWLDFEFDVKDNICVRIDRNRKLPIDLIIKTLGYSKKKILKFFFEIIIFKYINNKFYTKFIGNYFKGISLNFDIKYKNKIYVKKKTIINNYHIRKIEKDNIENIEIPIKYIIGKIVSKNYYDINGKIIIKVNTKISINSLSKIIKNKYIYIKTIFIKKNQNSYISDILNTNNYNKIKALIEIYKLSKPGESFSKKSAITFFKKIFFKNRTYNLSSIGRYKLNTSLNVNITHGSNNINKIDILRIIKKMLEIKNGVQKIDDIDNLGHRKIKSAGEMLLSQLHIGLVKIKKIIESRFENNRYNKLNLENLINPKIISFIIKKFFTSSPLSQFMDQSNPLSEITHKRRISSLGPGGLNRDRANFEVRDVHHTHYGRMCPIETPEGPNIGLITSLALFSYVNIDGFLETPYFCVKNCKLVKEIHYLSSFEESRCVIAQASANLDNNDYLTDEFVLCRYKGESGLFNRKEVNYIDVSMQQILSIGASLIPFLEHNDANRSLMGANMQRQSVPNLIADAPLIGTGTESVIAIDSGASIIAKRSGFVKFVDSRVIIIKVNKNEISGFNDIGNDIYYLTKYTRSNQNTCINQKPCVSLNEKIDRGDVIADGMATDNGELSLGHNVMIAFMTWKGYNFEDSILISERILKDDLFTTIHIQELSCMVKETKLGSEIITSYIPNTNLKSLTQLDKIGIVKVGSYINGGEILVGKATPKISIQFTPEEKLLRAIFGERTTDFKNSSLRLPLELSGTIIDVKIFNRSDVIKHKYEILSEQKKIFKEEKEIMENFEILESIFFDYMNDFIFDKKKKRKKLSKKQLLKIKLKDKNKQLQLEKIKEKYYNEKKKNTYKILSNRKNVKKYYVLPNGVITIVKMLIAIKRPIQIGDKMAGRHGNKGVISKINPIEDMPYDENGTPMDIVLNPLGVPSRMNIGQILETHLGLAAKGIGRKVNNMIKKKKKVSEIRSFMQKIYNLGINYKKKVNLNNLSDNKILDLAKEIKDGMPMATPVFDSAKKHEIKKLLELCDLPTSGQVTLFDGCTGDKIEKPVTIGCVYMLKLNHLVDEKMHARSTGSYSLITQQPLGGKSQFGGQRFGEMEVWALEAYGAAYTLQEMLTVKSDDIEGRKQIYKNIVNNNYKMKAGIPESFNVLMKEIQSLCINIELEK</sequence>
<feature type="domain" description="DNA-directed RNA polymerase beta subunit external 1" evidence="14">
    <location>
        <begin position="588"/>
        <end position="653"/>
    </location>
</feature>
<dbReference type="InterPro" id="IPR042107">
    <property type="entry name" value="DNA-dir_RNA_pol_bsu_ext_1_sf"/>
</dbReference>
<dbReference type="FunFam" id="2.40.50.100:FF:000006">
    <property type="entry name" value="DNA-directed RNA polymerase subunit beta"/>
    <property type="match status" value="1"/>
</dbReference>
<evidence type="ECO:0000259" key="10">
    <source>
        <dbReference type="Pfam" id="PF04560"/>
    </source>
</evidence>
<dbReference type="InterPro" id="IPR007642">
    <property type="entry name" value="RNA_pol_Rpb2_2"/>
</dbReference>
<dbReference type="PROSITE" id="PS01166">
    <property type="entry name" value="RNA_POL_BETA"/>
    <property type="match status" value="1"/>
</dbReference>
<dbReference type="NCBIfam" id="NF001616">
    <property type="entry name" value="PRK00405.1"/>
    <property type="match status" value="1"/>
</dbReference>
<gene>
    <name evidence="6 15" type="primary">rpoB</name>
    <name evidence="15" type="ORF">C3B56_00189</name>
</gene>
<dbReference type="NCBIfam" id="TIGR02013">
    <property type="entry name" value="rpoB"/>
    <property type="match status" value="1"/>
</dbReference>
<keyword evidence="1 6" id="KW-0240">DNA-directed RNA polymerase</keyword>
<dbReference type="GO" id="GO:0003899">
    <property type="term" value="F:DNA-directed RNA polymerase activity"/>
    <property type="evidence" value="ECO:0007669"/>
    <property type="project" value="UniProtKB-UniRule"/>
</dbReference>
<dbReference type="EC" id="2.7.7.6" evidence="6 8"/>
<dbReference type="Proteomes" id="UP000274458">
    <property type="component" value="Chromosome"/>
</dbReference>
<keyword evidence="4 6" id="KW-0804">Transcription</keyword>
<dbReference type="FunFam" id="3.90.1800.10:FF:000001">
    <property type="entry name" value="DNA-directed RNA polymerase subunit beta"/>
    <property type="match status" value="1"/>
</dbReference>
<dbReference type="RefSeq" id="WP_126071562.1">
    <property type="nucleotide sequence ID" value="NZ_CP026513.1"/>
</dbReference>
<dbReference type="SUPFAM" id="SSF64484">
    <property type="entry name" value="beta and beta-prime subunits of DNA dependent RNA-polymerase"/>
    <property type="match status" value="1"/>
</dbReference>
<dbReference type="Pfam" id="PF04563">
    <property type="entry name" value="RNA_pol_Rpb2_1"/>
    <property type="match status" value="1"/>
</dbReference>
<dbReference type="HAMAP" id="MF_01321">
    <property type="entry name" value="RNApol_bact_RpoB"/>
    <property type="match status" value="1"/>
</dbReference>
<feature type="domain" description="RNA polymerase Rpb2" evidence="13">
    <location>
        <begin position="510"/>
        <end position="578"/>
    </location>
</feature>
<protein>
    <recommendedName>
        <fullName evidence="6 8">DNA-directed RNA polymerase subunit beta</fullName>
        <shortName evidence="6">RNAP subunit beta</shortName>
        <ecNumber evidence="6 8">2.7.7.6</ecNumber>
    </recommendedName>
    <alternativeName>
        <fullName evidence="6">RNA polymerase subunit beta</fullName>
    </alternativeName>
    <alternativeName>
        <fullName evidence="6">Transcriptase subunit beta</fullName>
    </alternativeName>
</protein>
<evidence type="ECO:0000259" key="13">
    <source>
        <dbReference type="Pfam" id="PF04565"/>
    </source>
</evidence>
<dbReference type="Pfam" id="PF10385">
    <property type="entry name" value="RNA_pol_Rpb2_45"/>
    <property type="match status" value="1"/>
</dbReference>
<dbReference type="GO" id="GO:0000428">
    <property type="term" value="C:DNA-directed RNA polymerase complex"/>
    <property type="evidence" value="ECO:0007669"/>
    <property type="project" value="UniProtKB-KW"/>
</dbReference>
<evidence type="ECO:0000259" key="9">
    <source>
        <dbReference type="Pfam" id="PF00562"/>
    </source>
</evidence>
<feature type="domain" description="DNA-directed RNA polymerase subunit 2 hybrid-binding" evidence="9">
    <location>
        <begin position="714"/>
        <end position="1259"/>
    </location>
</feature>
<feature type="domain" description="RNA polymerase beta subunit protrusion" evidence="12">
    <location>
        <begin position="27"/>
        <end position="495"/>
    </location>
</feature>
<dbReference type="Gene3D" id="2.40.50.100">
    <property type="match status" value="1"/>
</dbReference>
<dbReference type="InterPro" id="IPR015712">
    <property type="entry name" value="DNA-dir_RNA_pol_su2"/>
</dbReference>
<evidence type="ECO:0000256" key="5">
    <source>
        <dbReference type="ARBA" id="ARBA00048552"/>
    </source>
</evidence>
<evidence type="ECO:0000256" key="2">
    <source>
        <dbReference type="ARBA" id="ARBA00022679"/>
    </source>
</evidence>
<evidence type="ECO:0000256" key="8">
    <source>
        <dbReference type="RuleBase" id="RU363031"/>
    </source>
</evidence>